<dbReference type="PROSITE" id="PS51007">
    <property type="entry name" value="CYTC"/>
    <property type="match status" value="1"/>
</dbReference>
<keyword evidence="3 4" id="KW-0408">Iron</keyword>
<dbReference type="InterPro" id="IPR009056">
    <property type="entry name" value="Cyt_c-like_dom"/>
</dbReference>
<evidence type="ECO:0000256" key="3">
    <source>
        <dbReference type="ARBA" id="ARBA00023004"/>
    </source>
</evidence>
<evidence type="ECO:0000256" key="4">
    <source>
        <dbReference type="PROSITE-ProRule" id="PRU00433"/>
    </source>
</evidence>
<protein>
    <recommendedName>
        <fullName evidence="6">Cytochrome c domain-containing protein</fullName>
    </recommendedName>
</protein>
<dbReference type="AlphaFoldDB" id="A0A1C3Y6E4"/>
<dbReference type="InterPro" id="IPR036909">
    <property type="entry name" value="Cyt_c-like_dom_sf"/>
</dbReference>
<dbReference type="GO" id="GO:0009055">
    <property type="term" value="F:electron transfer activity"/>
    <property type="evidence" value="ECO:0007669"/>
    <property type="project" value="InterPro"/>
</dbReference>
<organism evidence="7 8">
    <name type="scientific">Rhizobium aethiopicum</name>
    <dbReference type="NCBI Taxonomy" id="1138170"/>
    <lineage>
        <taxon>Bacteria</taxon>
        <taxon>Pseudomonadati</taxon>
        <taxon>Pseudomonadota</taxon>
        <taxon>Alphaproteobacteria</taxon>
        <taxon>Hyphomicrobiales</taxon>
        <taxon>Rhizobiaceae</taxon>
        <taxon>Rhizobium/Agrobacterium group</taxon>
        <taxon>Rhizobium</taxon>
    </lineage>
</organism>
<dbReference type="EMBL" id="FMAJ01000009">
    <property type="protein sequence ID" value="SCB60036.1"/>
    <property type="molecule type" value="Genomic_DNA"/>
</dbReference>
<dbReference type="GO" id="GO:0020037">
    <property type="term" value="F:heme binding"/>
    <property type="evidence" value="ECO:0007669"/>
    <property type="project" value="InterPro"/>
</dbReference>
<dbReference type="InterPro" id="IPR051395">
    <property type="entry name" value="Cytochrome_c_Peroxidase/MauG"/>
</dbReference>
<name>A0A1C3Y6E4_9HYPH</name>
<dbReference type="STRING" id="1138170.GA0061105_10986"/>
<feature type="signal peptide" evidence="5">
    <location>
        <begin position="1"/>
        <end position="25"/>
    </location>
</feature>
<keyword evidence="2 4" id="KW-0479">Metal-binding</keyword>
<dbReference type="GO" id="GO:0004130">
    <property type="term" value="F:cytochrome-c peroxidase activity"/>
    <property type="evidence" value="ECO:0007669"/>
    <property type="project" value="TreeGrafter"/>
</dbReference>
<dbReference type="SUPFAM" id="SSF46626">
    <property type="entry name" value="Cytochrome c"/>
    <property type="match status" value="1"/>
</dbReference>
<accession>A0A1C3Y6E4</accession>
<keyword evidence="5" id="KW-0732">Signal</keyword>
<keyword evidence="1 4" id="KW-0349">Heme</keyword>
<proteinExistence type="predicted"/>
<dbReference type="GO" id="GO:0046872">
    <property type="term" value="F:metal ion binding"/>
    <property type="evidence" value="ECO:0007669"/>
    <property type="project" value="UniProtKB-KW"/>
</dbReference>
<sequence length="450" mass="48600">MSLRSRGTVALFLLLLSSTMIPAAAQTVKKATVGGKDFDAAAAAQARRYLEEGRETFRFDTFGSEDFWGGKLKLHEAVAGENLGGKGPGLSPKKALELGLKVDVNAIPKDVAAALDKGEVDLEDPASTLLLLKANAVVGVSGFFGDDGKTLTSVGIQCAVCHSTVDDAYAPGIGHRLDGWPNRDLDIGAIVALAPDLTAFTEMLQIPEAEVKKAVAAWGPGKFDAELNLDGKAFRPDGKTSATLNPPAFGLAGVNNHTWTGAWGTVSYWNAYVGNLEMHGKGVFYDPRLDDAEKYPVAARTRQGHKQDKEDRITAKLPALHFYQLSLPTPQPPDGTFDSAAAEKGKALFNDKAKCATCHVPPLFTEPGWNLHTADEIGIDDFQAMRSPDGRYRTAPLRALWNVEKVHKGGFYHDGRFATLEDVVEHYDDHLKLSLSAQEKGDLIEYLKSI</sequence>
<reference evidence="7 8" key="1">
    <citation type="submission" date="2016-08" db="EMBL/GenBank/DDBJ databases">
        <authorList>
            <person name="Seilhamer J.J."/>
        </authorList>
    </citation>
    <scope>NUCLEOTIDE SEQUENCE [LARGE SCALE GENOMIC DNA]</scope>
    <source>
        <strain evidence="7 8">HBR26</strain>
    </source>
</reference>
<evidence type="ECO:0000256" key="5">
    <source>
        <dbReference type="SAM" id="SignalP"/>
    </source>
</evidence>
<gene>
    <name evidence="7" type="ORF">GA0061105_10986</name>
</gene>
<evidence type="ECO:0000259" key="6">
    <source>
        <dbReference type="PROSITE" id="PS51007"/>
    </source>
</evidence>
<dbReference type="PANTHER" id="PTHR30600">
    <property type="entry name" value="CYTOCHROME C PEROXIDASE-RELATED"/>
    <property type="match status" value="1"/>
</dbReference>
<evidence type="ECO:0000256" key="2">
    <source>
        <dbReference type="ARBA" id="ARBA00022723"/>
    </source>
</evidence>
<dbReference type="RefSeq" id="WP_092752346.1">
    <property type="nucleotide sequence ID" value="NZ_FMAJ01000009.1"/>
</dbReference>
<dbReference type="Gene3D" id="1.10.760.10">
    <property type="entry name" value="Cytochrome c-like domain"/>
    <property type="match status" value="1"/>
</dbReference>
<evidence type="ECO:0000313" key="7">
    <source>
        <dbReference type="EMBL" id="SCB60036.1"/>
    </source>
</evidence>
<feature type="chain" id="PRO_5008687369" description="Cytochrome c domain-containing protein" evidence="5">
    <location>
        <begin position="26"/>
        <end position="450"/>
    </location>
</feature>
<evidence type="ECO:0000313" key="8">
    <source>
        <dbReference type="Proteomes" id="UP000198723"/>
    </source>
</evidence>
<evidence type="ECO:0000256" key="1">
    <source>
        <dbReference type="ARBA" id="ARBA00022617"/>
    </source>
</evidence>
<dbReference type="Proteomes" id="UP000198723">
    <property type="component" value="Unassembled WGS sequence"/>
</dbReference>
<feature type="domain" description="Cytochrome c" evidence="6">
    <location>
        <begin position="340"/>
        <end position="450"/>
    </location>
</feature>